<organism evidence="1 2">
    <name type="scientific">Eretmocerus hayati</name>
    <dbReference type="NCBI Taxonomy" id="131215"/>
    <lineage>
        <taxon>Eukaryota</taxon>
        <taxon>Metazoa</taxon>
        <taxon>Ecdysozoa</taxon>
        <taxon>Arthropoda</taxon>
        <taxon>Hexapoda</taxon>
        <taxon>Insecta</taxon>
        <taxon>Pterygota</taxon>
        <taxon>Neoptera</taxon>
        <taxon>Endopterygota</taxon>
        <taxon>Hymenoptera</taxon>
        <taxon>Apocrita</taxon>
        <taxon>Proctotrupomorpha</taxon>
        <taxon>Chalcidoidea</taxon>
        <taxon>Aphelinidae</taxon>
        <taxon>Aphelininae</taxon>
        <taxon>Eretmocerus</taxon>
    </lineage>
</organism>
<protein>
    <submittedName>
        <fullName evidence="1">Uncharacterized protein</fullName>
    </submittedName>
</protein>
<accession>A0ACC2NX63</accession>
<sequence length="1028" mass="119012">MSVTSMWARAEPGMRKMIVVVLIGLAILVVTVVGVGIYLLFGDDQTQNSGKEANFNLNISGSGSSASSSGLADATDGSNAPLNIHIVAHSHDDVGWLKTVNQYYDGSFPDIHRACVRCIINSVIDALLMDSSRKFIYVETAYLWRWWKEENYTRRSILKKLVDDGRFEIIGGGWCMNDEAVTHYSSIIDQFTWGFRRLNEMFGENVTPKVGWQIDSFGHSLEQASIFAQMGFDGLFFARIDYEDKAKRKEDKRMEFIWRASTTLGQRSTLFTSTLYEHYTNPKGFCYDVHCRGRDYDIEDYNLQEKAEELLQYARNQSLSYWTSHVMLTMGDDFYYEEAHKWFNNLDKLIKYINEEKGPEIKIFYSTPSIYIKSLNKEKIEWPVETGDFFPYADGPHTFWTGYYTSRPSLKFFERQGNNFLQIVKQLLVLTDERDREELQLFREAMAVMQHHDAVTGTERQHVADDYVATLYRSMKDGERLASAALCKLSRKDGNSRQKFKSCFTLNVSSCVYSSESENFVVTVYNPTSQSVNSYVRIPVQNHIFGVTNHEGTQLITQMVPIPQAILRLPGRDSVADHELVFKAENIPSLGYLSFYISQNISVQSSATKRTSEQIEEKICGNKSLQAKVGEKGQIIIEISDSNPLVINQSFHFYQGSDDRVQKSGAYIFRPKDTFPKPLHSGKRSKIYKGNLVEEIHHELNDWISQVVRIYKDKHYVEFDWLVGPIPVESDLLGKEVITRYSSNLRNEEEFYTDSNGREMMKRKLNHRPTWNSSLYEPVAANYYPITTKISIEDKHKKIRLSVLTDRSQGGSSLNEGEIELMLHRRLPQDDGRGVMEGLNETACGRGLVVRGQHRLIVGSLMEPDETMLREKEIAAELNFRPWIFFTPVNMSYEQWRETHHMTGYGLKKRLPKSVRILTLEPWRNDTVLLRLEHLFEKREASQYSAQVEIDLKDLFPNLEIKDIVETNLGANQNLEDEKRLRWYPDSYQIFENDLSSQRRWIRDKPFKVQLRAMEIRTFIIYLNVTRD</sequence>
<comment type="caution">
    <text evidence="1">The sequence shown here is derived from an EMBL/GenBank/DDBJ whole genome shotgun (WGS) entry which is preliminary data.</text>
</comment>
<evidence type="ECO:0000313" key="2">
    <source>
        <dbReference type="Proteomes" id="UP001239111"/>
    </source>
</evidence>
<dbReference type="Proteomes" id="UP001239111">
    <property type="component" value="Chromosome 2"/>
</dbReference>
<dbReference type="EMBL" id="CM056742">
    <property type="protein sequence ID" value="KAJ8675629.1"/>
    <property type="molecule type" value="Genomic_DNA"/>
</dbReference>
<reference evidence="1" key="1">
    <citation type="submission" date="2023-04" db="EMBL/GenBank/DDBJ databases">
        <title>A chromosome-level genome assembly of the parasitoid wasp Eretmocerus hayati.</title>
        <authorList>
            <person name="Zhong Y."/>
            <person name="Liu S."/>
            <person name="Liu Y."/>
        </authorList>
    </citation>
    <scope>NUCLEOTIDE SEQUENCE</scope>
    <source>
        <strain evidence="1">ZJU_SS_LIU_2023</strain>
    </source>
</reference>
<keyword evidence="2" id="KW-1185">Reference proteome</keyword>
<proteinExistence type="predicted"/>
<gene>
    <name evidence="1" type="ORF">QAD02_011415</name>
</gene>
<evidence type="ECO:0000313" key="1">
    <source>
        <dbReference type="EMBL" id="KAJ8675629.1"/>
    </source>
</evidence>
<name>A0ACC2NX63_9HYME</name>